<protein>
    <recommendedName>
        <fullName evidence="2">Cyanovirin-N domain-containing protein</fullName>
    </recommendedName>
</protein>
<accession>A0AAE0JJ84</accession>
<organism evidence="3 4">
    <name type="scientific">Neurospora tetraspora</name>
    <dbReference type="NCBI Taxonomy" id="94610"/>
    <lineage>
        <taxon>Eukaryota</taxon>
        <taxon>Fungi</taxon>
        <taxon>Dikarya</taxon>
        <taxon>Ascomycota</taxon>
        <taxon>Pezizomycotina</taxon>
        <taxon>Sordariomycetes</taxon>
        <taxon>Sordariomycetidae</taxon>
        <taxon>Sordariales</taxon>
        <taxon>Sordariaceae</taxon>
        <taxon>Neurospora</taxon>
    </lineage>
</organism>
<gene>
    <name evidence="3" type="ORF">B0H65DRAFT_170432</name>
</gene>
<dbReference type="InterPro" id="IPR036673">
    <property type="entry name" value="Cyanovirin-N_sf"/>
</dbReference>
<dbReference type="InterPro" id="IPR011058">
    <property type="entry name" value="Cyanovirin-N"/>
</dbReference>
<feature type="chain" id="PRO_5042274597" description="Cyanovirin-N domain-containing protein" evidence="1">
    <location>
        <begin position="20"/>
        <end position="228"/>
    </location>
</feature>
<keyword evidence="1" id="KW-0732">Signal</keyword>
<dbReference type="Gene3D" id="2.30.60.10">
    <property type="entry name" value="Cyanovirin-N"/>
    <property type="match status" value="1"/>
</dbReference>
<feature type="domain" description="Cyanovirin-N" evidence="2">
    <location>
        <begin position="114"/>
        <end position="210"/>
    </location>
</feature>
<sequence>MKLKLFTLGVVSLVSLALAHPAAPTTPASPTPSSLGLVPLPLPLHLPNNNNNNNNHITGNFSHSCDQITLMNKYFLAATCSPITIEPGSAAPSPSEDGNHDFQVQVPPAPEFNQLDLNMCIGFDQGTQGTGTGTAGRPESGGGGVYGGRLIWQALGKFANYCTDCNLTTGRPGLSELECSCVPMTGGPGATSVTVLDLDEGVENRNGTLVCRGGMGSGIGPGPLLPED</sequence>
<keyword evidence="4" id="KW-1185">Reference proteome</keyword>
<name>A0AAE0JJ84_9PEZI</name>
<reference evidence="3" key="1">
    <citation type="journal article" date="2023" name="Mol. Phylogenet. Evol.">
        <title>Genome-scale phylogeny and comparative genomics of the fungal order Sordariales.</title>
        <authorList>
            <person name="Hensen N."/>
            <person name="Bonometti L."/>
            <person name="Westerberg I."/>
            <person name="Brannstrom I.O."/>
            <person name="Guillou S."/>
            <person name="Cros-Aarteil S."/>
            <person name="Calhoun S."/>
            <person name="Haridas S."/>
            <person name="Kuo A."/>
            <person name="Mondo S."/>
            <person name="Pangilinan J."/>
            <person name="Riley R."/>
            <person name="LaButti K."/>
            <person name="Andreopoulos B."/>
            <person name="Lipzen A."/>
            <person name="Chen C."/>
            <person name="Yan M."/>
            <person name="Daum C."/>
            <person name="Ng V."/>
            <person name="Clum A."/>
            <person name="Steindorff A."/>
            <person name="Ohm R.A."/>
            <person name="Martin F."/>
            <person name="Silar P."/>
            <person name="Natvig D.O."/>
            <person name="Lalanne C."/>
            <person name="Gautier V."/>
            <person name="Ament-Velasquez S.L."/>
            <person name="Kruys A."/>
            <person name="Hutchinson M.I."/>
            <person name="Powell A.J."/>
            <person name="Barry K."/>
            <person name="Miller A.N."/>
            <person name="Grigoriev I.V."/>
            <person name="Debuchy R."/>
            <person name="Gladieux P."/>
            <person name="Hiltunen Thoren M."/>
            <person name="Johannesson H."/>
        </authorList>
    </citation>
    <scope>NUCLEOTIDE SEQUENCE</scope>
    <source>
        <strain evidence="3">CBS 560.94</strain>
    </source>
</reference>
<dbReference type="EMBL" id="JAUEPP010000003">
    <property type="protein sequence ID" value="KAK3348250.1"/>
    <property type="molecule type" value="Genomic_DNA"/>
</dbReference>
<evidence type="ECO:0000313" key="4">
    <source>
        <dbReference type="Proteomes" id="UP001278500"/>
    </source>
</evidence>
<reference evidence="3" key="2">
    <citation type="submission" date="2023-06" db="EMBL/GenBank/DDBJ databases">
        <authorList>
            <consortium name="Lawrence Berkeley National Laboratory"/>
            <person name="Haridas S."/>
            <person name="Hensen N."/>
            <person name="Bonometti L."/>
            <person name="Westerberg I."/>
            <person name="Brannstrom I.O."/>
            <person name="Guillou S."/>
            <person name="Cros-Aarteil S."/>
            <person name="Calhoun S."/>
            <person name="Kuo A."/>
            <person name="Mondo S."/>
            <person name="Pangilinan J."/>
            <person name="Riley R."/>
            <person name="Labutti K."/>
            <person name="Andreopoulos B."/>
            <person name="Lipzen A."/>
            <person name="Chen C."/>
            <person name="Yanf M."/>
            <person name="Daum C."/>
            <person name="Ng V."/>
            <person name="Clum A."/>
            <person name="Steindorff A."/>
            <person name="Ohm R."/>
            <person name="Martin F."/>
            <person name="Silar P."/>
            <person name="Natvig D."/>
            <person name="Lalanne C."/>
            <person name="Gautier V."/>
            <person name="Ament-Velasquez S.L."/>
            <person name="Kruys A."/>
            <person name="Hutchinson M.I."/>
            <person name="Powell A.J."/>
            <person name="Barry K."/>
            <person name="Miller A.N."/>
            <person name="Grigoriev I.V."/>
            <person name="Debuchy R."/>
            <person name="Gladieux P."/>
            <person name="Thoren M.H."/>
            <person name="Johannesson H."/>
        </authorList>
    </citation>
    <scope>NUCLEOTIDE SEQUENCE</scope>
    <source>
        <strain evidence="3">CBS 560.94</strain>
    </source>
</reference>
<dbReference type="SUPFAM" id="SSF51322">
    <property type="entry name" value="Cyanovirin-N"/>
    <property type="match status" value="1"/>
</dbReference>
<dbReference type="Proteomes" id="UP001278500">
    <property type="component" value="Unassembled WGS sequence"/>
</dbReference>
<evidence type="ECO:0000256" key="1">
    <source>
        <dbReference type="SAM" id="SignalP"/>
    </source>
</evidence>
<dbReference type="AlphaFoldDB" id="A0AAE0JJ84"/>
<comment type="caution">
    <text evidence="3">The sequence shown here is derived from an EMBL/GenBank/DDBJ whole genome shotgun (WGS) entry which is preliminary data.</text>
</comment>
<evidence type="ECO:0000313" key="3">
    <source>
        <dbReference type="EMBL" id="KAK3348250.1"/>
    </source>
</evidence>
<dbReference type="GeneID" id="87858513"/>
<proteinExistence type="predicted"/>
<dbReference type="Pfam" id="PF08881">
    <property type="entry name" value="CVNH"/>
    <property type="match status" value="1"/>
</dbReference>
<evidence type="ECO:0000259" key="2">
    <source>
        <dbReference type="Pfam" id="PF08881"/>
    </source>
</evidence>
<feature type="signal peptide" evidence="1">
    <location>
        <begin position="1"/>
        <end position="19"/>
    </location>
</feature>
<dbReference type="RefSeq" id="XP_062683332.1">
    <property type="nucleotide sequence ID" value="XM_062821359.1"/>
</dbReference>